<dbReference type="InterPro" id="IPR027806">
    <property type="entry name" value="HARBI1_dom"/>
</dbReference>
<accession>A0A0C9YRI0</accession>
<evidence type="ECO:0000259" key="3">
    <source>
        <dbReference type="Pfam" id="PF13359"/>
    </source>
</evidence>
<dbReference type="AlphaFoldDB" id="A0A0C9YRI0"/>
<organism evidence="4 5">
    <name type="scientific">Pisolithus microcarpus 441</name>
    <dbReference type="NCBI Taxonomy" id="765257"/>
    <lineage>
        <taxon>Eukaryota</taxon>
        <taxon>Fungi</taxon>
        <taxon>Dikarya</taxon>
        <taxon>Basidiomycota</taxon>
        <taxon>Agaricomycotina</taxon>
        <taxon>Agaricomycetes</taxon>
        <taxon>Agaricomycetidae</taxon>
        <taxon>Boletales</taxon>
        <taxon>Sclerodermatineae</taxon>
        <taxon>Pisolithaceae</taxon>
        <taxon>Pisolithus</taxon>
    </lineage>
</organism>
<sequence length="87" mass="9907">LIIMPHNLLVADYGLGHPRSVHNAYAFQGMQIAQDVEHLLPQGHWIWVDSAYPTQTWCIVPFKATRMAGLSRGQKEYNKHLSKVHTS</sequence>
<dbReference type="OrthoDB" id="2649667at2759"/>
<evidence type="ECO:0000256" key="2">
    <source>
        <dbReference type="ARBA" id="ARBA00022723"/>
    </source>
</evidence>
<reference evidence="5" key="2">
    <citation type="submission" date="2015-01" db="EMBL/GenBank/DDBJ databases">
        <title>Evolutionary Origins and Diversification of the Mycorrhizal Mutualists.</title>
        <authorList>
            <consortium name="DOE Joint Genome Institute"/>
            <consortium name="Mycorrhizal Genomics Consortium"/>
            <person name="Kohler A."/>
            <person name="Kuo A."/>
            <person name="Nagy L.G."/>
            <person name="Floudas D."/>
            <person name="Copeland A."/>
            <person name="Barry K.W."/>
            <person name="Cichocki N."/>
            <person name="Veneault-Fourrey C."/>
            <person name="LaButti K."/>
            <person name="Lindquist E.A."/>
            <person name="Lipzen A."/>
            <person name="Lundell T."/>
            <person name="Morin E."/>
            <person name="Murat C."/>
            <person name="Riley R."/>
            <person name="Ohm R."/>
            <person name="Sun H."/>
            <person name="Tunlid A."/>
            <person name="Henrissat B."/>
            <person name="Grigoriev I.V."/>
            <person name="Hibbett D.S."/>
            <person name="Martin F."/>
        </authorList>
    </citation>
    <scope>NUCLEOTIDE SEQUENCE [LARGE SCALE GENOMIC DNA]</scope>
    <source>
        <strain evidence="5">441</strain>
    </source>
</reference>
<dbReference type="EMBL" id="KN834036">
    <property type="protein sequence ID" value="KIK12917.1"/>
    <property type="molecule type" value="Genomic_DNA"/>
</dbReference>
<protein>
    <recommendedName>
        <fullName evidence="3">DDE Tnp4 domain-containing protein</fullName>
    </recommendedName>
</protein>
<feature type="non-terminal residue" evidence="4">
    <location>
        <position position="1"/>
    </location>
</feature>
<feature type="non-terminal residue" evidence="4">
    <location>
        <position position="87"/>
    </location>
</feature>
<keyword evidence="5" id="KW-1185">Reference proteome</keyword>
<evidence type="ECO:0000256" key="1">
    <source>
        <dbReference type="ARBA" id="ARBA00001968"/>
    </source>
</evidence>
<name>A0A0C9YRI0_9AGAM</name>
<proteinExistence type="predicted"/>
<comment type="cofactor">
    <cofactor evidence="1">
        <name>a divalent metal cation</name>
        <dbReference type="ChEBI" id="CHEBI:60240"/>
    </cofactor>
</comment>
<dbReference type="Pfam" id="PF13359">
    <property type="entry name" value="DDE_Tnp_4"/>
    <property type="match status" value="1"/>
</dbReference>
<dbReference type="GO" id="GO:0046872">
    <property type="term" value="F:metal ion binding"/>
    <property type="evidence" value="ECO:0007669"/>
    <property type="project" value="UniProtKB-KW"/>
</dbReference>
<dbReference type="HOGENOM" id="CLU_018552_11_0_1"/>
<feature type="domain" description="DDE Tnp4" evidence="3">
    <location>
        <begin position="1"/>
        <end position="85"/>
    </location>
</feature>
<keyword evidence="2" id="KW-0479">Metal-binding</keyword>
<evidence type="ECO:0000313" key="4">
    <source>
        <dbReference type="EMBL" id="KIK12917.1"/>
    </source>
</evidence>
<gene>
    <name evidence="4" type="ORF">PISMIDRAFT_81118</name>
</gene>
<evidence type="ECO:0000313" key="5">
    <source>
        <dbReference type="Proteomes" id="UP000054018"/>
    </source>
</evidence>
<reference evidence="4 5" key="1">
    <citation type="submission" date="2014-04" db="EMBL/GenBank/DDBJ databases">
        <authorList>
            <consortium name="DOE Joint Genome Institute"/>
            <person name="Kuo A."/>
            <person name="Kohler A."/>
            <person name="Costa M.D."/>
            <person name="Nagy L.G."/>
            <person name="Floudas D."/>
            <person name="Copeland A."/>
            <person name="Barry K.W."/>
            <person name="Cichocki N."/>
            <person name="Veneault-Fourrey C."/>
            <person name="LaButti K."/>
            <person name="Lindquist E.A."/>
            <person name="Lipzen A."/>
            <person name="Lundell T."/>
            <person name="Morin E."/>
            <person name="Murat C."/>
            <person name="Sun H."/>
            <person name="Tunlid A."/>
            <person name="Henrissat B."/>
            <person name="Grigoriev I.V."/>
            <person name="Hibbett D.S."/>
            <person name="Martin F."/>
            <person name="Nordberg H.P."/>
            <person name="Cantor M.N."/>
            <person name="Hua S.X."/>
        </authorList>
    </citation>
    <scope>NUCLEOTIDE SEQUENCE [LARGE SCALE GENOMIC DNA]</scope>
    <source>
        <strain evidence="4 5">441</strain>
    </source>
</reference>
<dbReference type="Proteomes" id="UP000054018">
    <property type="component" value="Unassembled WGS sequence"/>
</dbReference>